<dbReference type="GO" id="GO:0016747">
    <property type="term" value="F:acyltransferase activity, transferring groups other than amino-acyl groups"/>
    <property type="evidence" value="ECO:0007669"/>
    <property type="project" value="InterPro"/>
</dbReference>
<accession>A0AAU7DXT2</accession>
<dbReference type="InterPro" id="IPR000182">
    <property type="entry name" value="GNAT_dom"/>
</dbReference>
<gene>
    <name evidence="4" type="ORF">V5R04_04630</name>
</gene>
<dbReference type="EMBL" id="CP146203">
    <property type="protein sequence ID" value="XBH22514.1"/>
    <property type="molecule type" value="Genomic_DNA"/>
</dbReference>
<organism evidence="4">
    <name type="scientific">Jonesiaceae bacterium BS-20</name>
    <dbReference type="NCBI Taxonomy" id="3120821"/>
    <lineage>
        <taxon>Bacteria</taxon>
        <taxon>Bacillati</taxon>
        <taxon>Actinomycetota</taxon>
        <taxon>Actinomycetes</taxon>
        <taxon>Micrococcales</taxon>
        <taxon>Jonesiaceae</taxon>
    </lineage>
</organism>
<evidence type="ECO:0000313" key="4">
    <source>
        <dbReference type="EMBL" id="XBH22514.1"/>
    </source>
</evidence>
<dbReference type="PANTHER" id="PTHR43877">
    <property type="entry name" value="AMINOALKYLPHOSPHONATE N-ACETYLTRANSFERASE-RELATED-RELATED"/>
    <property type="match status" value="1"/>
</dbReference>
<sequence length="170" mass="18300">MVLFTDQADVSVRPAIVSDAEFYAKVQLAAWGLSHREALGQEILDQFDEAAIAAQWQTAISTPPGAQFALFTALAKDQVVGFAAVSPGTIVALEVAPRFQRQGHGSRLLSASVDRLRRDGAEAVSTWILTTNEPRKSFFGSAGLGPDARVRTLGITSDHTAQEERWSAAF</sequence>
<reference evidence="4" key="1">
    <citation type="submission" date="2024-02" db="EMBL/GenBank/DDBJ databases">
        <title>Tomenella chthoni gen. nov. sp. nov., a member of the family Jonesiaceae isolated from bat guano.</title>
        <authorList>
            <person name="Miller S.L."/>
            <person name="King J."/>
            <person name="Sankaranarayanan K."/>
            <person name="Lawson P.A."/>
        </authorList>
    </citation>
    <scope>NUCLEOTIDE SEQUENCE</scope>
    <source>
        <strain evidence="4">BS-20</strain>
    </source>
</reference>
<dbReference type="SUPFAM" id="SSF55729">
    <property type="entry name" value="Acyl-CoA N-acyltransferases (Nat)"/>
    <property type="match status" value="1"/>
</dbReference>
<dbReference type="CDD" id="cd04301">
    <property type="entry name" value="NAT_SF"/>
    <property type="match status" value="1"/>
</dbReference>
<feature type="domain" description="N-acetyltransferase" evidence="3">
    <location>
        <begin position="10"/>
        <end position="170"/>
    </location>
</feature>
<dbReference type="InterPro" id="IPR050832">
    <property type="entry name" value="Bact_Acetyltransf"/>
</dbReference>
<dbReference type="InterPro" id="IPR016181">
    <property type="entry name" value="Acyl_CoA_acyltransferase"/>
</dbReference>
<protein>
    <submittedName>
        <fullName evidence="4">GNAT family N-acetyltransferase</fullName>
        <ecNumber evidence="4">2.3.1.-</ecNumber>
    </submittedName>
</protein>
<name>A0AAU7DXT2_9MICO</name>
<evidence type="ECO:0000259" key="3">
    <source>
        <dbReference type="PROSITE" id="PS51186"/>
    </source>
</evidence>
<keyword evidence="2 4" id="KW-0012">Acyltransferase</keyword>
<proteinExistence type="predicted"/>
<dbReference type="PROSITE" id="PS51186">
    <property type="entry name" value="GNAT"/>
    <property type="match status" value="1"/>
</dbReference>
<dbReference type="Pfam" id="PF00583">
    <property type="entry name" value="Acetyltransf_1"/>
    <property type="match status" value="1"/>
</dbReference>
<dbReference type="EC" id="2.3.1.-" evidence="4"/>
<evidence type="ECO:0000256" key="2">
    <source>
        <dbReference type="ARBA" id="ARBA00023315"/>
    </source>
</evidence>
<keyword evidence="1 4" id="KW-0808">Transferase</keyword>
<dbReference type="AlphaFoldDB" id="A0AAU7DXT2"/>
<evidence type="ECO:0000256" key="1">
    <source>
        <dbReference type="ARBA" id="ARBA00022679"/>
    </source>
</evidence>
<dbReference type="Gene3D" id="3.40.630.30">
    <property type="match status" value="1"/>
</dbReference>